<organism evidence="4 5">
    <name type="scientific">Tetracentron sinense</name>
    <name type="common">Spur-leaf</name>
    <dbReference type="NCBI Taxonomy" id="13715"/>
    <lineage>
        <taxon>Eukaryota</taxon>
        <taxon>Viridiplantae</taxon>
        <taxon>Streptophyta</taxon>
        <taxon>Embryophyta</taxon>
        <taxon>Tracheophyta</taxon>
        <taxon>Spermatophyta</taxon>
        <taxon>Magnoliopsida</taxon>
        <taxon>Trochodendrales</taxon>
        <taxon>Trochodendraceae</taxon>
        <taxon>Tetracentron</taxon>
    </lineage>
</organism>
<keyword evidence="1" id="KW-0143">Chaperone</keyword>
<sequence>MKSSRRARFFSSTTTTVSFIGRNDQNALPSEGKITEIPVESSSETPVPITVHLPNSLRPPESAAAVKIQSAYRSHRIRTLVKKISAVNSEADRLQRLIQRQETVDAIRSNDREKLRMNEALMSLLLQLDSVPGIDPTVRDLRRSVSHRIVGLQEILDAVSDSRIDDSDGFLMNWDEAVAEIEEDVCKDRGGDEMERFCAENLGFRCLQRFLREIRLLKTYGEVPEKTQINEGIAASLDEEDDGACYDYIEFEDEDIDKI</sequence>
<dbReference type="AlphaFoldDB" id="A0A834YM66"/>
<comment type="caution">
    <text evidence="4">The sequence shown here is derived from an EMBL/GenBank/DDBJ whole genome shotgun (WGS) entry which is preliminary data.</text>
</comment>
<keyword evidence="5" id="KW-1185">Reference proteome</keyword>
<evidence type="ECO:0000259" key="3">
    <source>
        <dbReference type="PROSITE" id="PS51035"/>
    </source>
</evidence>
<name>A0A834YM66_TETSI</name>
<dbReference type="EMBL" id="JABCRI010000017">
    <property type="protein sequence ID" value="KAF8391634.1"/>
    <property type="molecule type" value="Genomic_DNA"/>
</dbReference>
<dbReference type="PANTHER" id="PTHR33322">
    <property type="entry name" value="BAG DOMAIN CONTAINING PROTEIN, EXPRESSED"/>
    <property type="match status" value="1"/>
</dbReference>
<gene>
    <name evidence="4" type="ORF">HHK36_023940</name>
</gene>
<dbReference type="PROSITE" id="PS50096">
    <property type="entry name" value="IQ"/>
    <property type="match status" value="1"/>
</dbReference>
<dbReference type="GO" id="GO:0009506">
    <property type="term" value="C:plasmodesma"/>
    <property type="evidence" value="ECO:0007669"/>
    <property type="project" value="TreeGrafter"/>
</dbReference>
<dbReference type="Gene3D" id="1.20.58.120">
    <property type="entry name" value="BAG domain"/>
    <property type="match status" value="1"/>
</dbReference>
<dbReference type="InterPro" id="IPR003103">
    <property type="entry name" value="BAG_domain"/>
</dbReference>
<dbReference type="SUPFAM" id="SSF63491">
    <property type="entry name" value="BAG domain"/>
    <property type="match status" value="1"/>
</dbReference>
<dbReference type="Gene3D" id="1.20.5.1190">
    <property type="entry name" value="iswi atpase"/>
    <property type="match status" value="1"/>
</dbReference>
<dbReference type="GO" id="GO:0051087">
    <property type="term" value="F:protein-folding chaperone binding"/>
    <property type="evidence" value="ECO:0007669"/>
    <property type="project" value="InterPro"/>
</dbReference>
<keyword evidence="2" id="KW-0175">Coiled coil</keyword>
<dbReference type="OMA" id="MEVCKER"/>
<dbReference type="SMART" id="SM00264">
    <property type="entry name" value="BAG"/>
    <property type="match status" value="1"/>
</dbReference>
<dbReference type="InterPro" id="IPR036533">
    <property type="entry name" value="BAG_dom_sf"/>
</dbReference>
<accession>A0A834YM66</accession>
<dbReference type="PANTHER" id="PTHR33322:SF8">
    <property type="entry name" value="BAG FAMILY MOLECULAR CHAPERONE REGULATOR 5, MITOCHONDRIAL"/>
    <property type="match status" value="1"/>
</dbReference>
<proteinExistence type="predicted"/>
<dbReference type="GO" id="GO:0006457">
    <property type="term" value="P:protein folding"/>
    <property type="evidence" value="ECO:0007669"/>
    <property type="project" value="TreeGrafter"/>
</dbReference>
<feature type="coiled-coil region" evidence="2">
    <location>
        <begin position="77"/>
        <end position="104"/>
    </location>
</feature>
<reference evidence="4 5" key="1">
    <citation type="submission" date="2020-04" db="EMBL/GenBank/DDBJ databases">
        <title>Plant Genome Project.</title>
        <authorList>
            <person name="Zhang R.-G."/>
        </authorList>
    </citation>
    <scope>NUCLEOTIDE SEQUENCE [LARGE SCALE GENOMIC DNA]</scope>
    <source>
        <strain evidence="4">YNK0</strain>
        <tissue evidence="4">Leaf</tissue>
    </source>
</reference>
<protein>
    <recommendedName>
        <fullName evidence="3">BAG domain-containing protein</fullName>
    </recommendedName>
</protein>
<evidence type="ECO:0000256" key="2">
    <source>
        <dbReference type="SAM" id="Coils"/>
    </source>
</evidence>
<dbReference type="PROSITE" id="PS51035">
    <property type="entry name" value="BAG"/>
    <property type="match status" value="1"/>
</dbReference>
<evidence type="ECO:0000313" key="4">
    <source>
        <dbReference type="EMBL" id="KAF8391634.1"/>
    </source>
</evidence>
<feature type="domain" description="BAG" evidence="3">
    <location>
        <begin position="83"/>
        <end position="160"/>
    </location>
</feature>
<evidence type="ECO:0000256" key="1">
    <source>
        <dbReference type="ARBA" id="ARBA00023186"/>
    </source>
</evidence>
<dbReference type="CDD" id="cd23767">
    <property type="entry name" value="IQCD"/>
    <property type="match status" value="1"/>
</dbReference>
<dbReference type="InterPro" id="IPR040400">
    <property type="entry name" value="BAG5/6/7/8"/>
</dbReference>
<evidence type="ECO:0000313" key="5">
    <source>
        <dbReference type="Proteomes" id="UP000655225"/>
    </source>
</evidence>
<dbReference type="Pfam" id="PF02179">
    <property type="entry name" value="BAG"/>
    <property type="match status" value="1"/>
</dbReference>
<dbReference type="OrthoDB" id="1907216at2759"/>
<dbReference type="Proteomes" id="UP000655225">
    <property type="component" value="Unassembled WGS sequence"/>
</dbReference>